<protein>
    <submittedName>
        <fullName evidence="1">Uncharacterized protein</fullName>
    </submittedName>
</protein>
<keyword evidence="2" id="KW-1185">Reference proteome</keyword>
<comment type="caution">
    <text evidence="1">The sequence shown here is derived from an EMBL/GenBank/DDBJ whole genome shotgun (WGS) entry which is preliminary data.</text>
</comment>
<sequence>MENALQSEAVTKFNDYFVSQWLENTNTQFMWNAHGARHRTISLAEAWHKRLNNEMGKKKPKMLQFLDILKKEAEYIDWKLRNFKFDISLKMRTRTHNKMIKN</sequence>
<accession>A0A835G2N1</accession>
<evidence type="ECO:0000313" key="1">
    <source>
        <dbReference type="EMBL" id="KAF9405860.1"/>
    </source>
</evidence>
<dbReference type="EMBL" id="JACKWZ010000669">
    <property type="protein sequence ID" value="KAF9405860.1"/>
    <property type="molecule type" value="Genomic_DNA"/>
</dbReference>
<dbReference type="AlphaFoldDB" id="A0A835G2N1"/>
<name>A0A835G2N1_SPOEX</name>
<evidence type="ECO:0000313" key="2">
    <source>
        <dbReference type="Proteomes" id="UP000648187"/>
    </source>
</evidence>
<gene>
    <name evidence="1" type="ORF">HW555_013565</name>
</gene>
<reference evidence="1" key="1">
    <citation type="submission" date="2020-08" db="EMBL/GenBank/DDBJ databases">
        <title>Spodoptera exigua strain:BAW_Kor-Di-RS1 Genome sequencing and assembly.</title>
        <authorList>
            <person name="Kim J."/>
            <person name="Nam H.Y."/>
            <person name="Kwon M."/>
            <person name="Choi J.H."/>
            <person name="Cho S.R."/>
            <person name="Kim G.-H."/>
        </authorList>
    </citation>
    <scope>NUCLEOTIDE SEQUENCE</scope>
    <source>
        <strain evidence="1">BAW_Kor-Di-RS1</strain>
        <tissue evidence="1">Whole-body</tissue>
    </source>
</reference>
<dbReference type="Proteomes" id="UP000648187">
    <property type="component" value="Unassembled WGS sequence"/>
</dbReference>
<organism evidence="1 2">
    <name type="scientific">Spodoptera exigua</name>
    <name type="common">Beet armyworm</name>
    <name type="synonym">Noctua fulgens</name>
    <dbReference type="NCBI Taxonomy" id="7107"/>
    <lineage>
        <taxon>Eukaryota</taxon>
        <taxon>Metazoa</taxon>
        <taxon>Ecdysozoa</taxon>
        <taxon>Arthropoda</taxon>
        <taxon>Hexapoda</taxon>
        <taxon>Insecta</taxon>
        <taxon>Pterygota</taxon>
        <taxon>Neoptera</taxon>
        <taxon>Endopterygota</taxon>
        <taxon>Lepidoptera</taxon>
        <taxon>Glossata</taxon>
        <taxon>Ditrysia</taxon>
        <taxon>Noctuoidea</taxon>
        <taxon>Noctuidae</taxon>
        <taxon>Amphipyrinae</taxon>
        <taxon>Spodoptera</taxon>
    </lineage>
</organism>
<proteinExistence type="predicted"/>